<organism evidence="9 10">
    <name type="scientific">Exiguobacterium oxidotolerans</name>
    <dbReference type="NCBI Taxonomy" id="223958"/>
    <lineage>
        <taxon>Bacteria</taxon>
        <taxon>Bacillati</taxon>
        <taxon>Bacillota</taxon>
        <taxon>Bacilli</taxon>
        <taxon>Bacillales</taxon>
        <taxon>Bacillales Family XII. Incertae Sedis</taxon>
        <taxon>Exiguobacterium</taxon>
    </lineage>
</organism>
<protein>
    <recommendedName>
        <fullName evidence="2 6">Adenine deaminase</fullName>
        <shortName evidence="6">Adenase</shortName>
        <shortName evidence="6">Adenine aminase</shortName>
        <ecNumber evidence="2 6">3.5.4.2</ecNumber>
    </recommendedName>
</protein>
<keyword evidence="3 6" id="KW-0378">Hydrolase</keyword>
<evidence type="ECO:0000313" key="10">
    <source>
        <dbReference type="Proteomes" id="UP000439752"/>
    </source>
</evidence>
<dbReference type="InterPro" id="IPR026912">
    <property type="entry name" value="Adenine_deam_C"/>
</dbReference>
<sequence length="578" mass="62532">MDTTVRARLIAIAAKKQKAAIVYQGIQVIDVMTRETYQADVAIDSGYIAAVGDGYEGEENIDGTDQYIAPSFIDGHVHIESSMVTPSEYEQAILPLGVTTVIADPHEIANVKGADGLQFMLDDAEQLRLDVRMMLPSCVPATSFEHAGASLKAADLAPFVNHPGVHGLGEVMDYPAVERADADMLQKIEQIESAGKLVDGHAAGLGAREVNIYGVAGIRTDHEAVTKEEALIRARRGLYVEVREGSAARNLKEVLDAVTESNASRFLFCTDDKHLDDTLREGTIDYNVRYAIEHGIKRETAYAMASLHAANAYALQDRGAIVPGRRADYVLLTDPDRVVIREVFVKGEPVARDGKTIITSPKVTVPPNLRGELKTKEITDTVFELPLAHPKANVIGVIPKSIVTNHLVLDVPVVDGMFVQDTAQDLLKIAVIERHNGTDFSAVGIVQGFGMKRGAIAATVAHDSHNLVIVGTSDAEMKLAAERLVKAGGGVIAVKGEDVLAELPLEIAGLMTSRPFEEVGATLEKLNDALDVLEAHRSFNPYLTMSFLCLPVIPNLKLTDSGLFDVKTFQHIKTQALR</sequence>
<comment type="cofactor">
    <cofactor evidence="6">
        <name>Mn(2+)</name>
        <dbReference type="ChEBI" id="CHEBI:29035"/>
    </cofactor>
</comment>
<gene>
    <name evidence="6 9" type="primary">ade</name>
    <name evidence="9" type="ORF">EXIGUO9Y_370072</name>
</gene>
<feature type="domain" description="Adenine deaminase C-terminal" evidence="8">
    <location>
        <begin position="402"/>
        <end position="570"/>
    </location>
</feature>
<dbReference type="GO" id="GO:0006146">
    <property type="term" value="P:adenine catabolic process"/>
    <property type="evidence" value="ECO:0007669"/>
    <property type="project" value="InterPro"/>
</dbReference>
<dbReference type="Gene3D" id="3.20.20.140">
    <property type="entry name" value="Metal-dependent hydrolases"/>
    <property type="match status" value="1"/>
</dbReference>
<keyword evidence="4 6" id="KW-0464">Manganese</keyword>
<dbReference type="PANTHER" id="PTHR11113:SF2">
    <property type="entry name" value="ADENINE DEAMINASE"/>
    <property type="match status" value="1"/>
</dbReference>
<dbReference type="RefSeq" id="WP_159173915.1">
    <property type="nucleotide sequence ID" value="NZ_LR732312.1"/>
</dbReference>
<dbReference type="InterPro" id="IPR011059">
    <property type="entry name" value="Metal-dep_hydrolase_composite"/>
</dbReference>
<comment type="catalytic activity">
    <reaction evidence="5 6">
        <text>adenine + H2O + H(+) = hypoxanthine + NH4(+)</text>
        <dbReference type="Rhea" id="RHEA:23688"/>
        <dbReference type="ChEBI" id="CHEBI:15377"/>
        <dbReference type="ChEBI" id="CHEBI:15378"/>
        <dbReference type="ChEBI" id="CHEBI:16708"/>
        <dbReference type="ChEBI" id="CHEBI:17368"/>
        <dbReference type="ChEBI" id="CHEBI:28938"/>
        <dbReference type="EC" id="3.5.4.2"/>
    </reaction>
</comment>
<dbReference type="EMBL" id="CABWKQ010000031">
    <property type="protein sequence ID" value="VWX38200.1"/>
    <property type="molecule type" value="Genomic_DNA"/>
</dbReference>
<dbReference type="SUPFAM" id="SSF51556">
    <property type="entry name" value="Metallo-dependent hydrolases"/>
    <property type="match status" value="1"/>
</dbReference>
<dbReference type="Proteomes" id="UP000439752">
    <property type="component" value="Unassembled WGS sequence"/>
</dbReference>
<accession>A0A653IHU1</accession>
<dbReference type="HAMAP" id="MF_01518">
    <property type="entry name" value="Adenine_deamin"/>
    <property type="match status" value="1"/>
</dbReference>
<comment type="similarity">
    <text evidence="1 6">Belongs to the metallo-dependent hydrolases superfamily. Adenine deaminase family.</text>
</comment>
<name>A0A653IHU1_9BACL</name>
<dbReference type="PANTHER" id="PTHR11113">
    <property type="entry name" value="N-ACETYLGLUCOSAMINE-6-PHOSPHATE DEACETYLASE"/>
    <property type="match status" value="1"/>
</dbReference>
<evidence type="ECO:0000256" key="5">
    <source>
        <dbReference type="ARBA" id="ARBA00047720"/>
    </source>
</evidence>
<dbReference type="NCBIfam" id="TIGR01178">
    <property type="entry name" value="ade"/>
    <property type="match status" value="1"/>
</dbReference>
<dbReference type="InterPro" id="IPR032466">
    <property type="entry name" value="Metal_Hydrolase"/>
</dbReference>
<evidence type="ECO:0000256" key="2">
    <source>
        <dbReference type="ARBA" id="ARBA00012782"/>
    </source>
</evidence>
<evidence type="ECO:0000259" key="8">
    <source>
        <dbReference type="Pfam" id="PF13382"/>
    </source>
</evidence>
<dbReference type="CDD" id="cd01295">
    <property type="entry name" value="AdeC"/>
    <property type="match status" value="1"/>
</dbReference>
<dbReference type="SUPFAM" id="SSF51338">
    <property type="entry name" value="Composite domain of metallo-dependent hydrolases"/>
    <property type="match status" value="1"/>
</dbReference>
<evidence type="ECO:0000313" key="9">
    <source>
        <dbReference type="EMBL" id="VWX38200.1"/>
    </source>
</evidence>
<dbReference type="InterPro" id="IPR006679">
    <property type="entry name" value="Adenine_deam"/>
</dbReference>
<dbReference type="Gene3D" id="2.30.40.10">
    <property type="entry name" value="Urease, subunit C, domain 1"/>
    <property type="match status" value="1"/>
</dbReference>
<dbReference type="AlphaFoldDB" id="A0A653IHU1"/>
<keyword evidence="10" id="KW-1185">Reference proteome</keyword>
<feature type="domain" description="Amidohydrolase-related" evidence="7">
    <location>
        <begin position="67"/>
        <end position="350"/>
    </location>
</feature>
<dbReference type="GO" id="GO:0000034">
    <property type="term" value="F:adenine deaminase activity"/>
    <property type="evidence" value="ECO:0007669"/>
    <property type="project" value="UniProtKB-UniRule"/>
</dbReference>
<evidence type="ECO:0000256" key="6">
    <source>
        <dbReference type="HAMAP-Rule" id="MF_01518"/>
    </source>
</evidence>
<dbReference type="EC" id="3.5.4.2" evidence="2 6"/>
<evidence type="ECO:0000256" key="1">
    <source>
        <dbReference type="ARBA" id="ARBA00006773"/>
    </source>
</evidence>
<evidence type="ECO:0000259" key="7">
    <source>
        <dbReference type="Pfam" id="PF01979"/>
    </source>
</evidence>
<dbReference type="Pfam" id="PF13382">
    <property type="entry name" value="Adenine_deam_C"/>
    <property type="match status" value="1"/>
</dbReference>
<dbReference type="Pfam" id="PF01979">
    <property type="entry name" value="Amidohydro_1"/>
    <property type="match status" value="1"/>
</dbReference>
<reference evidence="9 10" key="1">
    <citation type="submission" date="2019-10" db="EMBL/GenBank/DDBJ databases">
        <authorList>
            <person name="Karimi E."/>
        </authorList>
    </citation>
    <scope>NUCLEOTIDE SEQUENCE [LARGE SCALE GENOMIC DNA]</scope>
    <source>
        <strain evidence="9">Exiguobacterium sp. 9Y</strain>
    </source>
</reference>
<evidence type="ECO:0000256" key="3">
    <source>
        <dbReference type="ARBA" id="ARBA00022801"/>
    </source>
</evidence>
<proteinExistence type="inferred from homology"/>
<evidence type="ECO:0000256" key="4">
    <source>
        <dbReference type="ARBA" id="ARBA00023211"/>
    </source>
</evidence>
<dbReference type="InterPro" id="IPR006680">
    <property type="entry name" value="Amidohydro-rel"/>
</dbReference>